<comment type="caution">
    <text evidence="1">The sequence shown here is derived from an EMBL/GenBank/DDBJ whole genome shotgun (WGS) entry which is preliminary data.</text>
</comment>
<accession>A0ABX0UW54</accession>
<name>A0ABX0UW54_9HYPH</name>
<evidence type="ECO:0000313" key="1">
    <source>
        <dbReference type="EMBL" id="NIJ57173.1"/>
    </source>
</evidence>
<reference evidence="1 2" key="1">
    <citation type="submission" date="2020-03" db="EMBL/GenBank/DDBJ databases">
        <title>Genomic Encyclopedia of Type Strains, Phase IV (KMG-IV): sequencing the most valuable type-strain genomes for metagenomic binning, comparative biology and taxonomic classification.</title>
        <authorList>
            <person name="Goeker M."/>
        </authorList>
    </citation>
    <scope>NUCLEOTIDE SEQUENCE [LARGE SCALE GENOMIC DNA]</scope>
    <source>
        <strain evidence="1 2">DSM 103870</strain>
    </source>
</reference>
<sequence length="144" mass="16494">MRMLMAKITIKVPFEYDVKYMRAECGVRYWEDATVNGVTDEDGKLIPFRHEDSWIIVIEIETGTIVDWPKGVVADIHYKVCDDGKYTLLDANMEKIISIDGYVPDIMCPGGNGYGDYVIMTIDGDGRIADWRVDLTDFERDRDV</sequence>
<dbReference type="Proteomes" id="UP001429580">
    <property type="component" value="Unassembled WGS sequence"/>
</dbReference>
<dbReference type="EMBL" id="JAASQI010000002">
    <property type="protein sequence ID" value="NIJ57173.1"/>
    <property type="molecule type" value="Genomic_DNA"/>
</dbReference>
<organism evidence="1 2">
    <name type="scientific">Pseudochelatococcus lubricantis</name>
    <dbReference type="NCBI Taxonomy" id="1538102"/>
    <lineage>
        <taxon>Bacteria</taxon>
        <taxon>Pseudomonadati</taxon>
        <taxon>Pseudomonadota</taxon>
        <taxon>Alphaproteobacteria</taxon>
        <taxon>Hyphomicrobiales</taxon>
        <taxon>Chelatococcaceae</taxon>
        <taxon>Pseudochelatococcus</taxon>
    </lineage>
</organism>
<keyword evidence="2" id="KW-1185">Reference proteome</keyword>
<proteinExistence type="predicted"/>
<evidence type="ECO:0000313" key="2">
    <source>
        <dbReference type="Proteomes" id="UP001429580"/>
    </source>
</evidence>
<gene>
    <name evidence="1" type="ORF">FHS82_000999</name>
</gene>
<dbReference type="RefSeq" id="WP_246225085.1">
    <property type="nucleotide sequence ID" value="NZ_JAASQI010000002.1"/>
</dbReference>
<protein>
    <submittedName>
        <fullName evidence="1">Uncharacterized protein</fullName>
    </submittedName>
</protein>